<evidence type="ECO:0000256" key="2">
    <source>
        <dbReference type="ARBA" id="ARBA00022771"/>
    </source>
</evidence>
<dbReference type="InterPro" id="IPR036875">
    <property type="entry name" value="Znf_CCHC_sf"/>
</dbReference>
<accession>A0A177WD01</accession>
<sequence length="611" mass="68021">MKVLVVGSLGEKLEQALDKIATINKKHGPFELLLCAGDLFGSDPAQQLVVLESILVGKIKIPIPTYFMAGKHVLAAKLMDLIEKTEGQLTENLIYLGSRGTTTTADQLSISVCSGVNAGQYSKKQSGQILDILLSSGWPSQIQMQSPLATVKLSGKLLSVGSALASDLAIELAPRYMFSTDEGVFFEREPFQFGGAAHYTRFIGLGAFGAANKERWFYAMNIVPAATLDTNTLKTKPEVVTSCPLTLSRSETNQSTSLKRPSETETATSFFWDQGNPTDGRKKRQRAPPDTYVCHRCKQPGHWKDDCTMEQAQHQRSSGTLPDGYVCKICNVPGHHIRECPEANHNRLDQSGHRNPNGLLTHRDDSLCWFCTSNEKLEVHLILTILDKTYISIAKGGLVPGHVLIVPITHFTSTQSIQHLSDTDTSTDESIDAKETINEMNQVQRRIREIETTAQNDVVVFEVYTGKNIENPAHQRLHHLHLQVVPVPKGKTHEIEAAFKKEAEKQQLECLNEVPKDDSVPYLKVELENGKTLVFSPSTERIAEIAAARKTPGSRAPRLFDMQLGRRVMADVLNMPDRADWKQCVVNIKEEEELVETLKPIYENFQDELNK</sequence>
<dbReference type="GO" id="GO:0071014">
    <property type="term" value="C:post-mRNA release spliceosomal complex"/>
    <property type="evidence" value="ECO:0007669"/>
    <property type="project" value="TreeGrafter"/>
</dbReference>
<proteinExistence type="predicted"/>
<dbReference type="InterPro" id="IPR001878">
    <property type="entry name" value="Znf_CCHC"/>
</dbReference>
<evidence type="ECO:0000256" key="3">
    <source>
        <dbReference type="ARBA" id="ARBA00022833"/>
    </source>
</evidence>
<evidence type="ECO:0000259" key="6">
    <source>
        <dbReference type="PROSITE" id="PS50158"/>
    </source>
</evidence>
<dbReference type="SUPFAM" id="SSF54197">
    <property type="entry name" value="HIT-like"/>
    <property type="match status" value="1"/>
</dbReference>
<dbReference type="EMBL" id="DS022301">
    <property type="protein sequence ID" value="OAJ37666.1"/>
    <property type="molecule type" value="Genomic_DNA"/>
</dbReference>
<organism evidence="7 8">
    <name type="scientific">Batrachochytrium dendrobatidis (strain JEL423)</name>
    <dbReference type="NCBI Taxonomy" id="403673"/>
    <lineage>
        <taxon>Eukaryota</taxon>
        <taxon>Fungi</taxon>
        <taxon>Fungi incertae sedis</taxon>
        <taxon>Chytridiomycota</taxon>
        <taxon>Chytridiomycota incertae sedis</taxon>
        <taxon>Chytridiomycetes</taxon>
        <taxon>Rhizophydiales</taxon>
        <taxon>Rhizophydiales incertae sedis</taxon>
        <taxon>Batrachochytrium</taxon>
    </lineage>
</organism>
<dbReference type="PANTHER" id="PTHR12072">
    <property type="entry name" value="CWF19, CELL CYCLE CONTROL PROTEIN"/>
    <property type="match status" value="1"/>
</dbReference>
<protein>
    <recommendedName>
        <fullName evidence="6">CCHC-type domain-containing protein</fullName>
    </recommendedName>
</protein>
<dbReference type="VEuPathDB" id="FungiDB:BDEG_21665"/>
<dbReference type="InterPro" id="IPR025829">
    <property type="entry name" value="Zn_knuckle_CX2CX3GHX4C"/>
</dbReference>
<keyword evidence="3" id="KW-0862">Zinc</keyword>
<evidence type="ECO:0000256" key="5">
    <source>
        <dbReference type="SAM" id="MobiDB-lite"/>
    </source>
</evidence>
<dbReference type="AlphaFoldDB" id="A0A177WD01"/>
<dbReference type="STRING" id="403673.A0A177WD01"/>
<keyword evidence="2 4" id="KW-0863">Zinc-finger</keyword>
<feature type="region of interest" description="Disordered" evidence="5">
    <location>
        <begin position="250"/>
        <end position="290"/>
    </location>
</feature>
<dbReference type="SUPFAM" id="SSF57756">
    <property type="entry name" value="Retrovirus zinc finger-like domains"/>
    <property type="match status" value="1"/>
</dbReference>
<dbReference type="PANTHER" id="PTHR12072:SF4">
    <property type="entry name" value="CWF19-LIKE PROTEIN 1"/>
    <property type="match status" value="1"/>
</dbReference>
<feature type="compositionally biased region" description="Polar residues" evidence="5">
    <location>
        <begin position="250"/>
        <end position="277"/>
    </location>
</feature>
<evidence type="ECO:0000313" key="7">
    <source>
        <dbReference type="EMBL" id="OAJ37666.1"/>
    </source>
</evidence>
<gene>
    <name evidence="7" type="ORF">BDEG_21665</name>
</gene>
<dbReference type="OrthoDB" id="444325at2759"/>
<keyword evidence="1" id="KW-0479">Metal-binding</keyword>
<dbReference type="InterPro" id="IPR036265">
    <property type="entry name" value="HIT-like_sf"/>
</dbReference>
<reference evidence="7 8" key="2">
    <citation type="submission" date="2016-05" db="EMBL/GenBank/DDBJ databases">
        <title>Lineage-specific infection strategies underlie the spectrum of fungal disease in amphibians.</title>
        <authorList>
            <person name="Cuomo C.A."/>
            <person name="Farrer R.A."/>
            <person name="James T."/>
            <person name="Longcore J."/>
            <person name="Birren B."/>
        </authorList>
    </citation>
    <scope>NUCLEOTIDE SEQUENCE [LARGE SCALE GENOMIC DNA]</scope>
    <source>
        <strain evidence="7 8">JEL423</strain>
    </source>
</reference>
<name>A0A177WD01_BATDL</name>
<dbReference type="Gene3D" id="4.10.60.10">
    <property type="entry name" value="Zinc finger, CCHC-type"/>
    <property type="match status" value="2"/>
</dbReference>
<dbReference type="GO" id="GO:0061632">
    <property type="term" value="F:RNA lariat debranching enzyme activator activity"/>
    <property type="evidence" value="ECO:0007669"/>
    <property type="project" value="TreeGrafter"/>
</dbReference>
<dbReference type="InterPro" id="IPR006768">
    <property type="entry name" value="Cwf19-like_C_dom-1"/>
</dbReference>
<evidence type="ECO:0000313" key="8">
    <source>
        <dbReference type="Proteomes" id="UP000077115"/>
    </source>
</evidence>
<feature type="domain" description="CCHC-type" evidence="6">
    <location>
        <begin position="294"/>
        <end position="307"/>
    </location>
</feature>
<dbReference type="Proteomes" id="UP000077115">
    <property type="component" value="Unassembled WGS sequence"/>
</dbReference>
<dbReference type="Gene3D" id="3.30.428.10">
    <property type="entry name" value="HIT-like"/>
    <property type="match status" value="1"/>
</dbReference>
<evidence type="ECO:0000256" key="1">
    <source>
        <dbReference type="ARBA" id="ARBA00022723"/>
    </source>
</evidence>
<dbReference type="GO" id="GO:0008270">
    <property type="term" value="F:zinc ion binding"/>
    <property type="evidence" value="ECO:0007669"/>
    <property type="project" value="UniProtKB-KW"/>
</dbReference>
<dbReference type="GO" id="GO:0000398">
    <property type="term" value="P:mRNA splicing, via spliceosome"/>
    <property type="evidence" value="ECO:0007669"/>
    <property type="project" value="TreeGrafter"/>
</dbReference>
<dbReference type="Pfam" id="PF13696">
    <property type="entry name" value="zf-CCHC_2"/>
    <property type="match status" value="2"/>
</dbReference>
<dbReference type="PROSITE" id="PS50158">
    <property type="entry name" value="ZF_CCHC"/>
    <property type="match status" value="1"/>
</dbReference>
<dbReference type="eggNOG" id="KOG2476">
    <property type="taxonomic scope" value="Eukaryota"/>
</dbReference>
<evidence type="ECO:0000256" key="4">
    <source>
        <dbReference type="PROSITE-ProRule" id="PRU00047"/>
    </source>
</evidence>
<dbReference type="SMART" id="SM00343">
    <property type="entry name" value="ZnF_C2HC"/>
    <property type="match status" value="2"/>
</dbReference>
<dbReference type="InterPro" id="IPR040194">
    <property type="entry name" value="Cwf19-like"/>
</dbReference>
<dbReference type="GO" id="GO:0003676">
    <property type="term" value="F:nucleic acid binding"/>
    <property type="evidence" value="ECO:0007669"/>
    <property type="project" value="InterPro"/>
</dbReference>
<dbReference type="Pfam" id="PF04677">
    <property type="entry name" value="CwfJ_C_1"/>
    <property type="match status" value="1"/>
</dbReference>
<dbReference type="CDD" id="cd07380">
    <property type="entry name" value="MPP_CWF19_N"/>
    <property type="match status" value="1"/>
</dbReference>
<reference evidence="7 8" key="1">
    <citation type="submission" date="2006-10" db="EMBL/GenBank/DDBJ databases">
        <title>The Genome Sequence of Batrachochytrium dendrobatidis JEL423.</title>
        <authorList>
            <consortium name="The Broad Institute Genome Sequencing Platform"/>
            <person name="Birren B."/>
            <person name="Lander E."/>
            <person name="Galagan J."/>
            <person name="Cuomo C."/>
            <person name="Devon K."/>
            <person name="Jaffe D."/>
            <person name="Butler J."/>
            <person name="Alvarez P."/>
            <person name="Gnerre S."/>
            <person name="Grabherr M."/>
            <person name="Kleber M."/>
            <person name="Mauceli E."/>
            <person name="Brockman W."/>
            <person name="Young S."/>
            <person name="LaButti K."/>
            <person name="Sykes S."/>
            <person name="DeCaprio D."/>
            <person name="Crawford M."/>
            <person name="Koehrsen M."/>
            <person name="Engels R."/>
            <person name="Montgomery P."/>
            <person name="Pearson M."/>
            <person name="Howarth C."/>
            <person name="Larson L."/>
            <person name="White J."/>
            <person name="O'Leary S."/>
            <person name="Kodira C."/>
            <person name="Zeng Q."/>
            <person name="Yandava C."/>
            <person name="Alvarado L."/>
            <person name="Longcore J."/>
            <person name="James T."/>
        </authorList>
    </citation>
    <scope>NUCLEOTIDE SEQUENCE [LARGE SCALE GENOMIC DNA]</scope>
    <source>
        <strain evidence="7 8">JEL423</strain>
    </source>
</reference>